<feature type="domain" description="ABC transmembrane type-1" evidence="6">
    <location>
        <begin position="1"/>
        <end position="237"/>
    </location>
</feature>
<comment type="subcellular location">
    <subcellularLocation>
        <location evidence="1">Membrane</location>
        <topology evidence="1">Multi-pass membrane protein</topology>
    </subcellularLocation>
</comment>
<dbReference type="PANTHER" id="PTHR24222">
    <property type="entry name" value="ABC TRANSPORTER B FAMILY"/>
    <property type="match status" value="1"/>
</dbReference>
<evidence type="ECO:0000313" key="8">
    <source>
        <dbReference type="Proteomes" id="UP001432027"/>
    </source>
</evidence>
<keyword evidence="3 5" id="KW-1133">Transmembrane helix</keyword>
<feature type="non-terminal residue" evidence="7">
    <location>
        <position position="237"/>
    </location>
</feature>
<dbReference type="PANTHER" id="PTHR24222:SF76">
    <property type="entry name" value="MYCOBACTIN IMPORT ATP-BINDING_PERMEASE PROTEIN IRTB"/>
    <property type="match status" value="1"/>
</dbReference>
<dbReference type="InterPro" id="IPR011527">
    <property type="entry name" value="ABC1_TM_dom"/>
</dbReference>
<feature type="transmembrane region" description="Helical" evidence="5">
    <location>
        <begin position="145"/>
        <end position="166"/>
    </location>
</feature>
<keyword evidence="8" id="KW-1185">Reference proteome</keyword>
<evidence type="ECO:0000256" key="5">
    <source>
        <dbReference type="SAM" id="Phobius"/>
    </source>
</evidence>
<dbReference type="EMBL" id="BTSX01000002">
    <property type="protein sequence ID" value="GMS86081.1"/>
    <property type="molecule type" value="Genomic_DNA"/>
</dbReference>
<evidence type="ECO:0000313" key="7">
    <source>
        <dbReference type="EMBL" id="GMS86081.1"/>
    </source>
</evidence>
<feature type="transmembrane region" description="Helical" evidence="5">
    <location>
        <begin position="47"/>
        <end position="68"/>
    </location>
</feature>
<evidence type="ECO:0000256" key="3">
    <source>
        <dbReference type="ARBA" id="ARBA00022989"/>
    </source>
</evidence>
<dbReference type="GO" id="GO:0140359">
    <property type="term" value="F:ABC-type transporter activity"/>
    <property type="evidence" value="ECO:0007669"/>
    <property type="project" value="InterPro"/>
</dbReference>
<sequence>MLAIVMGSVTQNFIDATVQLLKATTQAERHAAYDTFSSAVIQSCIDYAIVGACIFVAASIQVSCYLTACERMTDRLRRAFVKALLRQDIAWFDKSRSGTLAFKLFDNLERVREGTGDKVALLIQYTAQFLGGFIVAFSYDWRLTLIMMSLSPIMIFCGGFIAKVMATATAAQAKRYAVAGSIAEEVLSSIRTVHAFNAQQHEVDRFEKALEAGRTEGIKKSIVVGAGLALTFLTIFA</sequence>
<evidence type="ECO:0000256" key="2">
    <source>
        <dbReference type="ARBA" id="ARBA00022692"/>
    </source>
</evidence>
<protein>
    <recommendedName>
        <fullName evidence="6">ABC transmembrane type-1 domain-containing protein</fullName>
    </recommendedName>
</protein>
<evidence type="ECO:0000256" key="1">
    <source>
        <dbReference type="ARBA" id="ARBA00004141"/>
    </source>
</evidence>
<dbReference type="InterPro" id="IPR036640">
    <property type="entry name" value="ABC1_TM_sf"/>
</dbReference>
<dbReference type="PROSITE" id="PS50929">
    <property type="entry name" value="ABC_TM1F"/>
    <property type="match status" value="1"/>
</dbReference>
<dbReference type="Pfam" id="PF00664">
    <property type="entry name" value="ABC_membrane"/>
    <property type="match status" value="1"/>
</dbReference>
<dbReference type="Gene3D" id="1.20.1560.10">
    <property type="entry name" value="ABC transporter type 1, transmembrane domain"/>
    <property type="match status" value="1"/>
</dbReference>
<accession>A0AAV5SRS7</accession>
<evidence type="ECO:0000256" key="4">
    <source>
        <dbReference type="ARBA" id="ARBA00023136"/>
    </source>
</evidence>
<dbReference type="GO" id="GO:0005524">
    <property type="term" value="F:ATP binding"/>
    <property type="evidence" value="ECO:0007669"/>
    <property type="project" value="InterPro"/>
</dbReference>
<dbReference type="InterPro" id="IPR039421">
    <property type="entry name" value="Type_1_exporter"/>
</dbReference>
<reference evidence="7" key="1">
    <citation type="submission" date="2023-10" db="EMBL/GenBank/DDBJ databases">
        <title>Genome assembly of Pristionchus species.</title>
        <authorList>
            <person name="Yoshida K."/>
            <person name="Sommer R.J."/>
        </authorList>
    </citation>
    <scope>NUCLEOTIDE SEQUENCE</scope>
    <source>
        <strain evidence="7">RS0144</strain>
    </source>
</reference>
<dbReference type="AlphaFoldDB" id="A0AAV5SRS7"/>
<keyword evidence="2 5" id="KW-0812">Transmembrane</keyword>
<feature type="transmembrane region" description="Helical" evidence="5">
    <location>
        <begin position="119"/>
        <end position="139"/>
    </location>
</feature>
<gene>
    <name evidence="7" type="ORF">PENTCL1PPCAC_8256</name>
</gene>
<evidence type="ECO:0000259" key="6">
    <source>
        <dbReference type="PROSITE" id="PS50929"/>
    </source>
</evidence>
<dbReference type="GO" id="GO:0005886">
    <property type="term" value="C:plasma membrane"/>
    <property type="evidence" value="ECO:0007669"/>
    <property type="project" value="TreeGrafter"/>
</dbReference>
<dbReference type="CDD" id="cd18577">
    <property type="entry name" value="ABC_6TM_Pgp_ABCB1_D1_like"/>
    <property type="match status" value="1"/>
</dbReference>
<organism evidence="7 8">
    <name type="scientific">Pristionchus entomophagus</name>
    <dbReference type="NCBI Taxonomy" id="358040"/>
    <lineage>
        <taxon>Eukaryota</taxon>
        <taxon>Metazoa</taxon>
        <taxon>Ecdysozoa</taxon>
        <taxon>Nematoda</taxon>
        <taxon>Chromadorea</taxon>
        <taxon>Rhabditida</taxon>
        <taxon>Rhabditina</taxon>
        <taxon>Diplogasteromorpha</taxon>
        <taxon>Diplogasteroidea</taxon>
        <taxon>Neodiplogasteridae</taxon>
        <taxon>Pristionchus</taxon>
    </lineage>
</organism>
<keyword evidence="4 5" id="KW-0472">Membrane</keyword>
<comment type="caution">
    <text evidence="7">The sequence shown here is derived from an EMBL/GenBank/DDBJ whole genome shotgun (WGS) entry which is preliminary data.</text>
</comment>
<proteinExistence type="predicted"/>
<dbReference type="SUPFAM" id="SSF90123">
    <property type="entry name" value="ABC transporter transmembrane region"/>
    <property type="match status" value="1"/>
</dbReference>
<name>A0AAV5SRS7_9BILA</name>
<dbReference type="Proteomes" id="UP001432027">
    <property type="component" value="Unassembled WGS sequence"/>
</dbReference>